<evidence type="ECO:0000256" key="2">
    <source>
        <dbReference type="SAM" id="MobiDB-lite"/>
    </source>
</evidence>
<feature type="region of interest" description="Disordered" evidence="2">
    <location>
        <begin position="27"/>
        <end position="61"/>
    </location>
</feature>
<gene>
    <name evidence="3" type="ORF">ACFFR3_45010</name>
</gene>
<feature type="coiled-coil region" evidence="1">
    <location>
        <begin position="206"/>
        <end position="240"/>
    </location>
</feature>
<keyword evidence="1" id="KW-0175">Coiled coil</keyword>
<dbReference type="RefSeq" id="WP_379485151.1">
    <property type="nucleotide sequence ID" value="NZ_JBHMCF010000053.1"/>
</dbReference>
<evidence type="ECO:0000313" key="4">
    <source>
        <dbReference type="Proteomes" id="UP001589568"/>
    </source>
</evidence>
<dbReference type="Proteomes" id="UP001589568">
    <property type="component" value="Unassembled WGS sequence"/>
</dbReference>
<organism evidence="3 4">
    <name type="scientific">Nonomuraea salmonea</name>
    <dbReference type="NCBI Taxonomy" id="46181"/>
    <lineage>
        <taxon>Bacteria</taxon>
        <taxon>Bacillati</taxon>
        <taxon>Actinomycetota</taxon>
        <taxon>Actinomycetes</taxon>
        <taxon>Streptosporangiales</taxon>
        <taxon>Streptosporangiaceae</taxon>
        <taxon>Nonomuraea</taxon>
    </lineage>
</organism>
<comment type="caution">
    <text evidence="3">The sequence shown here is derived from an EMBL/GenBank/DDBJ whole genome shotgun (WGS) entry which is preliminary data.</text>
</comment>
<evidence type="ECO:0000256" key="1">
    <source>
        <dbReference type="SAM" id="Coils"/>
    </source>
</evidence>
<evidence type="ECO:0008006" key="5">
    <source>
        <dbReference type="Google" id="ProtNLM"/>
    </source>
</evidence>
<sequence length="350" mass="37428">MTFFLMKASTPSGGPRRVRELLLSTAATEGDQPDQGQAQTEVTPGPIVRGRPGGPAPHRRPFGARGVYAVIPGRAGVGAVGETEERALVKDVASASALAKQDGPLADPEQVRTLQQLAQALSLLLAGSGLSVRQVASRTKHDPVPVARETGGKMLRGERLASKAVTLALVTHLGVAVPDLAAWERAWHRAFLDEGGVRTAPPRGQMAELRELVTELRETVQAQQDKLSRLSDQLADLQRSPAGAAPAAASAARLSLTLQMQMEQAAAQVARQTIVELAADLVRRHPKLEVDLLVFMQEIARVAARGYLKELAAEVARRNPNLEMDLLLVMQEAVAPTGREVVREIARGIT</sequence>
<dbReference type="EMBL" id="JBHMCF010000053">
    <property type="protein sequence ID" value="MFB9476694.1"/>
    <property type="molecule type" value="Genomic_DNA"/>
</dbReference>
<name>A0ABV5P448_9ACTN</name>
<proteinExistence type="predicted"/>
<reference evidence="3 4" key="1">
    <citation type="submission" date="2024-09" db="EMBL/GenBank/DDBJ databases">
        <authorList>
            <person name="Sun Q."/>
            <person name="Mori K."/>
        </authorList>
    </citation>
    <scope>NUCLEOTIDE SEQUENCE [LARGE SCALE GENOMIC DNA]</scope>
    <source>
        <strain evidence="3 4">JCM 3324</strain>
    </source>
</reference>
<protein>
    <recommendedName>
        <fullName evidence="5">Transcriptional regulator</fullName>
    </recommendedName>
</protein>
<evidence type="ECO:0000313" key="3">
    <source>
        <dbReference type="EMBL" id="MFB9476694.1"/>
    </source>
</evidence>
<keyword evidence="4" id="KW-1185">Reference proteome</keyword>
<accession>A0ABV5P448</accession>